<feature type="signal peptide" evidence="2">
    <location>
        <begin position="1"/>
        <end position="27"/>
    </location>
</feature>
<organism evidence="3 4">
    <name type="scientific">Arachis hypogaea</name>
    <name type="common">Peanut</name>
    <dbReference type="NCBI Taxonomy" id="3818"/>
    <lineage>
        <taxon>Eukaryota</taxon>
        <taxon>Viridiplantae</taxon>
        <taxon>Streptophyta</taxon>
        <taxon>Embryophyta</taxon>
        <taxon>Tracheophyta</taxon>
        <taxon>Spermatophyta</taxon>
        <taxon>Magnoliopsida</taxon>
        <taxon>eudicotyledons</taxon>
        <taxon>Gunneridae</taxon>
        <taxon>Pentapetalae</taxon>
        <taxon>rosids</taxon>
        <taxon>fabids</taxon>
        <taxon>Fabales</taxon>
        <taxon>Fabaceae</taxon>
        <taxon>Papilionoideae</taxon>
        <taxon>50 kb inversion clade</taxon>
        <taxon>dalbergioids sensu lato</taxon>
        <taxon>Dalbergieae</taxon>
        <taxon>Pterocarpus clade</taxon>
        <taxon>Arachis</taxon>
    </lineage>
</organism>
<keyword evidence="4" id="KW-1185">Reference proteome</keyword>
<sequence length="198" mass="20950">MQMQMQMLPQLQLFHLLKLIFVHLATLEISQILPSLDDDPYFSYPNLFSQQSSNVGSQIVAVPLMICDRELSFNHSFDSGSLAPECCLHFMPDVSVHKQTIALHVKDPPVLKYSIHLSPGVAGSSAGTRLIKSPSKSGSGTAGGGDGSATDAGVETAPLAGFAEDDSEYAVSLPSGYSSSSAFWAEVCARVTNASGGL</sequence>
<evidence type="ECO:0000313" key="4">
    <source>
        <dbReference type="Proteomes" id="UP000289738"/>
    </source>
</evidence>
<name>A0A445DXB4_ARAHY</name>
<dbReference type="AlphaFoldDB" id="A0A445DXB4"/>
<keyword evidence="2" id="KW-0732">Signal</keyword>
<evidence type="ECO:0000256" key="2">
    <source>
        <dbReference type="SAM" id="SignalP"/>
    </source>
</evidence>
<evidence type="ECO:0000256" key="1">
    <source>
        <dbReference type="SAM" id="MobiDB-lite"/>
    </source>
</evidence>
<gene>
    <name evidence="3" type="ORF">Ahy_A03g014240</name>
</gene>
<proteinExistence type="predicted"/>
<protein>
    <submittedName>
        <fullName evidence="3">Uncharacterized protein</fullName>
    </submittedName>
</protein>
<feature type="region of interest" description="Disordered" evidence="1">
    <location>
        <begin position="121"/>
        <end position="150"/>
    </location>
</feature>
<accession>A0A445DXB4</accession>
<evidence type="ECO:0000313" key="3">
    <source>
        <dbReference type="EMBL" id="RYR67807.1"/>
    </source>
</evidence>
<feature type="chain" id="PRO_5019020030" evidence="2">
    <location>
        <begin position="28"/>
        <end position="198"/>
    </location>
</feature>
<reference evidence="3 4" key="1">
    <citation type="submission" date="2019-01" db="EMBL/GenBank/DDBJ databases">
        <title>Sequencing of cultivated peanut Arachis hypogaea provides insights into genome evolution and oil improvement.</title>
        <authorList>
            <person name="Chen X."/>
        </authorList>
    </citation>
    <scope>NUCLEOTIDE SEQUENCE [LARGE SCALE GENOMIC DNA]</scope>
    <source>
        <strain evidence="4">cv. Fuhuasheng</strain>
        <tissue evidence="3">Leaves</tissue>
    </source>
</reference>
<dbReference type="Proteomes" id="UP000289738">
    <property type="component" value="Chromosome A03"/>
</dbReference>
<comment type="caution">
    <text evidence="3">The sequence shown here is derived from an EMBL/GenBank/DDBJ whole genome shotgun (WGS) entry which is preliminary data.</text>
</comment>
<dbReference type="EMBL" id="SDMP01000003">
    <property type="protein sequence ID" value="RYR67807.1"/>
    <property type="molecule type" value="Genomic_DNA"/>
</dbReference>